<organism evidence="1 2">
    <name type="scientific">Edaphosphingomonas haloaromaticamans</name>
    <dbReference type="NCBI Taxonomy" id="653954"/>
    <lineage>
        <taxon>Bacteria</taxon>
        <taxon>Pseudomonadati</taxon>
        <taxon>Pseudomonadota</taxon>
        <taxon>Alphaproteobacteria</taxon>
        <taxon>Sphingomonadales</taxon>
        <taxon>Rhizorhabdaceae</taxon>
        <taxon>Edaphosphingomonas</taxon>
    </lineage>
</organism>
<keyword evidence="2" id="KW-1185">Reference proteome</keyword>
<evidence type="ECO:0000313" key="2">
    <source>
        <dbReference type="Proteomes" id="UP000179467"/>
    </source>
</evidence>
<name>A0A1S1HJA9_9SPHN</name>
<dbReference type="RefSeq" id="WP_070934911.1">
    <property type="nucleotide sequence ID" value="NZ_MIPT01000001.1"/>
</dbReference>
<dbReference type="AlphaFoldDB" id="A0A1S1HJA9"/>
<evidence type="ECO:0000313" key="1">
    <source>
        <dbReference type="EMBL" id="OHT21932.1"/>
    </source>
</evidence>
<comment type="caution">
    <text evidence="1">The sequence shown here is derived from an EMBL/GenBank/DDBJ whole genome shotgun (WGS) entry which is preliminary data.</text>
</comment>
<dbReference type="OrthoDB" id="7566841at2"/>
<dbReference type="Proteomes" id="UP000179467">
    <property type="component" value="Unassembled WGS sequence"/>
</dbReference>
<accession>A0A1S1HJA9</accession>
<proteinExistence type="predicted"/>
<protein>
    <submittedName>
        <fullName evidence="1">Uncharacterized protein</fullName>
    </submittedName>
</protein>
<dbReference type="EMBL" id="MIPT01000001">
    <property type="protein sequence ID" value="OHT21932.1"/>
    <property type="molecule type" value="Genomic_DNA"/>
</dbReference>
<reference evidence="1 2" key="1">
    <citation type="submission" date="2016-09" db="EMBL/GenBank/DDBJ databases">
        <title>Metabolic pathway, cell adaptation mechanisms and a novel monoxygenase revealed through proteogenomic-transcription analysis of a Sphingomonas haloaromaticamans strain degrading the fungicide ortho-phenylphenol.</title>
        <authorList>
            <person name="Perruchon C."/>
            <person name="Papadopoulou E.S."/>
            <person name="Rousidou C."/>
            <person name="Vasileiadis S."/>
            <person name="Tanou G."/>
            <person name="Amoutzias G."/>
            <person name="Molassiotis A."/>
            <person name="Karpouzas D.G."/>
        </authorList>
    </citation>
    <scope>NUCLEOTIDE SEQUENCE [LARGE SCALE GENOMIC DNA]</scope>
    <source>
        <strain evidence="1 2">P3</strain>
    </source>
</reference>
<gene>
    <name evidence="1" type="ORF">BHE75_03947</name>
</gene>
<sequence>MILSAYLLLAGAAVPEISDFARQGEFAVQQIITDDAAALLREWNGPDHAGRPPIIDRIGREKVVDSFIVFTGCTPNPVNQCNVTADFTLIGPQGQVYARHRDTELWVGKAPPAGGALTLSDASLGIFIDPEDPTGDYVVRARVTDHVAGITLRTEKRLTVVEGD</sequence>